<evidence type="ECO:0000313" key="2">
    <source>
        <dbReference type="Proteomes" id="UP000253727"/>
    </source>
</evidence>
<dbReference type="OrthoDB" id="283514at2"/>
<proteinExistence type="predicted"/>
<evidence type="ECO:0008006" key="3">
    <source>
        <dbReference type="Google" id="ProtNLM"/>
    </source>
</evidence>
<keyword evidence="2" id="KW-1185">Reference proteome</keyword>
<dbReference type="InterPro" id="IPR014988">
    <property type="entry name" value="Uncharacterised_YqcI/YcgG"/>
</dbReference>
<dbReference type="Proteomes" id="UP000253727">
    <property type="component" value="Unassembled WGS sequence"/>
</dbReference>
<accession>A0A369Q925</accession>
<name>A0A369Q925_9SPHN</name>
<evidence type="ECO:0000313" key="1">
    <source>
        <dbReference type="EMBL" id="RDC60850.1"/>
    </source>
</evidence>
<dbReference type="PANTHER" id="PTHR40045">
    <property type="entry name" value="YCGG FAMILY PROTEIN"/>
    <property type="match status" value="1"/>
</dbReference>
<sequence>MRGQTITSLPNAESVAEQADDAVLARAFEDHVRDAEFPCVGAKSALARGTLQTVVCHDLTSGWDDLRIHRELLNWSSDYADELKDAEEFAETSGRPMTPPQFRSLAFIFRNAPAMQEAEFEKHLWTRLQSLADKDVWLEQDYDDTVSPDPDDPHFGLSFGGQAYFVVGMHAAASRPARRFQRPVLVFNLHDQFEQLRTMGRYERLRSAILDRDVALAGDVNPMLARHGERSEAAQYSGRKVGGEWQCPFSDKRADT</sequence>
<dbReference type="RefSeq" id="WP_115366927.1">
    <property type="nucleotide sequence ID" value="NZ_QBKA01000002.1"/>
</dbReference>
<organism evidence="1 2">
    <name type="scientific">Alteripontixanthobacter maritimus</name>
    <dbReference type="NCBI Taxonomy" id="2161824"/>
    <lineage>
        <taxon>Bacteria</taxon>
        <taxon>Pseudomonadati</taxon>
        <taxon>Pseudomonadota</taxon>
        <taxon>Alphaproteobacteria</taxon>
        <taxon>Sphingomonadales</taxon>
        <taxon>Erythrobacteraceae</taxon>
        <taxon>Alteripontixanthobacter</taxon>
    </lineage>
</organism>
<reference evidence="1 2" key="1">
    <citation type="submission" date="2018-04" db="EMBL/GenBank/DDBJ databases">
        <title>Altererythrobacter sp. HME9302 genome sequencing and assembly.</title>
        <authorList>
            <person name="Kang H."/>
            <person name="Kim H."/>
            <person name="Joh K."/>
        </authorList>
    </citation>
    <scope>NUCLEOTIDE SEQUENCE [LARGE SCALE GENOMIC DNA]</scope>
    <source>
        <strain evidence="1 2">HME9302</strain>
    </source>
</reference>
<gene>
    <name evidence="1" type="ORF">HME9302_02066</name>
</gene>
<dbReference type="EMBL" id="QBKA01000002">
    <property type="protein sequence ID" value="RDC60850.1"/>
    <property type="molecule type" value="Genomic_DNA"/>
</dbReference>
<dbReference type="Pfam" id="PF08892">
    <property type="entry name" value="YqcI_YcgG"/>
    <property type="match status" value="1"/>
</dbReference>
<dbReference type="PANTHER" id="PTHR40045:SF1">
    <property type="entry name" value="YQCI_YCGG FAMILY PROTEIN"/>
    <property type="match status" value="1"/>
</dbReference>
<protein>
    <recommendedName>
        <fullName evidence="3">YqcI/YcgG family protein</fullName>
    </recommendedName>
</protein>
<dbReference type="NCBIfam" id="NF041366">
    <property type="entry name" value="GntA_guanitoxin"/>
    <property type="match status" value="1"/>
</dbReference>
<comment type="caution">
    <text evidence="1">The sequence shown here is derived from an EMBL/GenBank/DDBJ whole genome shotgun (WGS) entry which is preliminary data.</text>
</comment>
<dbReference type="AlphaFoldDB" id="A0A369Q925"/>